<keyword evidence="4" id="KW-1185">Reference proteome</keyword>
<feature type="compositionally biased region" description="Polar residues" evidence="1">
    <location>
        <begin position="623"/>
        <end position="632"/>
    </location>
</feature>
<feature type="compositionally biased region" description="Basic and acidic residues" evidence="1">
    <location>
        <begin position="283"/>
        <end position="295"/>
    </location>
</feature>
<evidence type="ECO:0000313" key="3">
    <source>
        <dbReference type="EnsemblMetazoa" id="XP_022669142"/>
    </source>
</evidence>
<dbReference type="AlphaFoldDB" id="A0A7M7L2J0"/>
<feature type="region of interest" description="Disordered" evidence="1">
    <location>
        <begin position="188"/>
        <end position="304"/>
    </location>
</feature>
<keyword evidence="2" id="KW-1133">Transmembrane helix</keyword>
<feature type="region of interest" description="Disordered" evidence="1">
    <location>
        <begin position="570"/>
        <end position="642"/>
    </location>
</feature>
<proteinExistence type="predicted"/>
<dbReference type="OrthoDB" id="6094394at2759"/>
<accession>A0A7M7L2J0</accession>
<feature type="compositionally biased region" description="Polar residues" evidence="1">
    <location>
        <begin position="590"/>
        <end position="609"/>
    </location>
</feature>
<keyword evidence="2" id="KW-0812">Transmembrane</keyword>
<keyword evidence="2" id="KW-0472">Membrane</keyword>
<feature type="region of interest" description="Disordered" evidence="1">
    <location>
        <begin position="129"/>
        <end position="151"/>
    </location>
</feature>
<feature type="compositionally biased region" description="Polar residues" evidence="1">
    <location>
        <begin position="244"/>
        <end position="255"/>
    </location>
</feature>
<dbReference type="KEGG" id="vde:111253668"/>
<protein>
    <submittedName>
        <fullName evidence="3">Uncharacterized protein</fullName>
    </submittedName>
</protein>
<reference evidence="3" key="1">
    <citation type="submission" date="2021-01" db="UniProtKB">
        <authorList>
            <consortium name="EnsemblMetazoa"/>
        </authorList>
    </citation>
    <scope>IDENTIFICATION</scope>
</reference>
<evidence type="ECO:0000256" key="1">
    <source>
        <dbReference type="SAM" id="MobiDB-lite"/>
    </source>
</evidence>
<evidence type="ECO:0000313" key="4">
    <source>
        <dbReference type="Proteomes" id="UP000594260"/>
    </source>
</evidence>
<feature type="compositionally biased region" description="Low complexity" evidence="1">
    <location>
        <begin position="188"/>
        <end position="202"/>
    </location>
</feature>
<dbReference type="EnsemblMetazoa" id="XM_022813407">
    <property type="protein sequence ID" value="XP_022669142"/>
    <property type="gene ID" value="LOC111253668"/>
</dbReference>
<evidence type="ECO:0000256" key="2">
    <source>
        <dbReference type="SAM" id="Phobius"/>
    </source>
</evidence>
<sequence length="642" mass="69312">MSLSKSAVKAKSVRKDKGKQKLVQNAFNRTRVCARNHTQPRRQRWETIIICKKLCRYVCETMHLFLMVVVALAAVAPTQQENTMVTAISQQQQLTAAEVVDAITREAQPASQKTTSASAIATESFPSATALTSVTETSSPSADGNSSPEGVSIVHSELKNELQHQNQSASAAAAIVGSGVSVTTMPTYTSTTDSAAPAATTTLPPPPEKPEEVLDSVTKGPAVADRRVQTAEVSDGVVAVPTGGTASESDSQDQQSPTFFASSSGTSTSGPASQSPQSPRNPKYVDIDSVKHPEEPPPEIPSKPFLQNITVRLENLACEHPQHERPGLRIDIEKTFKQLAENISDVQLTDASCKMFLTLNLTVTATDGDFKKLLAKLEEHVKNITVGEHMVITGFTLHDGAEHQVDLMTRPTITRAGRFPTYREELIILVAVIVLLCIVLFIACVICSIRCCRRSPSSKTLDLLEAAQTPRSHSRNVDFNNRIPRAHTLYSPTASEYSGCLSPVTPFGPGVVQPFDTCLVPLDDVTPSGAPRAMGTHGTAGPHVTSRAAPAIRPNNLAIRPRVDFSPERSRFRSYNYPPKHSRTLPSGVGSKNFSKSNTTQSTEQLTKNHSFDDDSGVDNPTYLPTPSTPHVTSDIAETHKI</sequence>
<dbReference type="RefSeq" id="XP_022669142.1">
    <property type="nucleotide sequence ID" value="XM_022813407.1"/>
</dbReference>
<dbReference type="Proteomes" id="UP000594260">
    <property type="component" value="Unplaced"/>
</dbReference>
<feature type="compositionally biased region" description="Low complexity" evidence="1">
    <location>
        <begin position="256"/>
        <end position="278"/>
    </location>
</feature>
<feature type="transmembrane region" description="Helical" evidence="2">
    <location>
        <begin position="426"/>
        <end position="449"/>
    </location>
</feature>
<dbReference type="GeneID" id="111253668"/>
<dbReference type="InParanoid" id="A0A7M7L2J0"/>
<feature type="compositionally biased region" description="Polar residues" evidence="1">
    <location>
        <begin position="129"/>
        <end position="149"/>
    </location>
</feature>
<organism evidence="3 4">
    <name type="scientific">Varroa destructor</name>
    <name type="common">Honeybee mite</name>
    <dbReference type="NCBI Taxonomy" id="109461"/>
    <lineage>
        <taxon>Eukaryota</taxon>
        <taxon>Metazoa</taxon>
        <taxon>Ecdysozoa</taxon>
        <taxon>Arthropoda</taxon>
        <taxon>Chelicerata</taxon>
        <taxon>Arachnida</taxon>
        <taxon>Acari</taxon>
        <taxon>Parasitiformes</taxon>
        <taxon>Mesostigmata</taxon>
        <taxon>Gamasina</taxon>
        <taxon>Dermanyssoidea</taxon>
        <taxon>Varroidae</taxon>
        <taxon>Varroa</taxon>
    </lineage>
</organism>
<name>A0A7M7L2J0_VARDE</name>